<dbReference type="InterPro" id="IPR016650">
    <property type="entry name" value="eIF3e"/>
</dbReference>
<keyword evidence="6" id="KW-1133">Transmembrane helix</keyword>
<comment type="function">
    <text evidence="4">Component of the eukaryotic translation initiation factor 3 (eIF-3) complex, which is involved in protein synthesis of a specialized repertoire of mRNAs and, together with other initiation factors, stimulates binding of mRNA and methionyl-tRNAi to the 40S ribosome. The eIF-3 complex specifically targets and initiates translation of a subset of mRNAs involved in cell proliferation.</text>
</comment>
<name>A0AA36I880_9DINO</name>
<gene>
    <name evidence="8" type="ORF">EVOR1521_LOCUS9883</name>
</gene>
<dbReference type="GO" id="GO:0001732">
    <property type="term" value="P:formation of cytoplasmic translation initiation complex"/>
    <property type="evidence" value="ECO:0007669"/>
    <property type="project" value="UniProtKB-UniRule"/>
</dbReference>
<dbReference type="AlphaFoldDB" id="A0AA36I880"/>
<keyword evidence="3 4" id="KW-0648">Protein biosynthesis</keyword>
<evidence type="ECO:0000256" key="2">
    <source>
        <dbReference type="ARBA" id="ARBA00022540"/>
    </source>
</evidence>
<dbReference type="Pfam" id="PF01399">
    <property type="entry name" value="PCI"/>
    <property type="match status" value="1"/>
</dbReference>
<feature type="domain" description="PCI" evidence="7">
    <location>
        <begin position="260"/>
        <end position="426"/>
    </location>
</feature>
<dbReference type="GO" id="GO:0033290">
    <property type="term" value="C:eukaryotic 48S preinitiation complex"/>
    <property type="evidence" value="ECO:0007669"/>
    <property type="project" value="UniProtKB-UniRule"/>
</dbReference>
<dbReference type="GO" id="GO:0071540">
    <property type="term" value="C:eukaryotic translation initiation factor 3 complex, eIF3e"/>
    <property type="evidence" value="ECO:0007669"/>
    <property type="project" value="UniProtKB-UniRule"/>
</dbReference>
<evidence type="ECO:0000256" key="1">
    <source>
        <dbReference type="ARBA" id="ARBA00022490"/>
    </source>
</evidence>
<evidence type="ECO:0000259" key="7">
    <source>
        <dbReference type="PROSITE" id="PS50250"/>
    </source>
</evidence>
<keyword evidence="2 4" id="KW-0396">Initiation factor</keyword>
<keyword evidence="6" id="KW-0812">Transmembrane</keyword>
<evidence type="ECO:0000313" key="9">
    <source>
        <dbReference type="Proteomes" id="UP001178507"/>
    </source>
</evidence>
<dbReference type="SMART" id="SM00088">
    <property type="entry name" value="PINT"/>
    <property type="match status" value="1"/>
</dbReference>
<dbReference type="InterPro" id="IPR000717">
    <property type="entry name" value="PCI_dom"/>
</dbReference>
<dbReference type="InterPro" id="IPR019010">
    <property type="entry name" value="eIF3e_N"/>
</dbReference>
<dbReference type="SMART" id="SM01186">
    <property type="entry name" value="eIF3_N"/>
    <property type="match status" value="1"/>
</dbReference>
<dbReference type="GO" id="GO:0003743">
    <property type="term" value="F:translation initiation factor activity"/>
    <property type="evidence" value="ECO:0007669"/>
    <property type="project" value="UniProtKB-UniRule"/>
</dbReference>
<comment type="similarity">
    <text evidence="4">Belongs to the eIF-3 subunit E family.</text>
</comment>
<keyword evidence="9" id="KW-1185">Reference proteome</keyword>
<dbReference type="HAMAP" id="MF_03004">
    <property type="entry name" value="eIF3e"/>
    <property type="match status" value="1"/>
</dbReference>
<comment type="subunit">
    <text evidence="4">Component of the eukaryotic translation initiation factor 3 (eIF-3) complex.</text>
</comment>
<evidence type="ECO:0000256" key="6">
    <source>
        <dbReference type="SAM" id="Phobius"/>
    </source>
</evidence>
<dbReference type="EMBL" id="CAUJNA010000913">
    <property type="protein sequence ID" value="CAJ1382522.1"/>
    <property type="molecule type" value="Genomic_DNA"/>
</dbReference>
<dbReference type="Pfam" id="PF09440">
    <property type="entry name" value="eIF3_N"/>
    <property type="match status" value="1"/>
</dbReference>
<dbReference type="CDD" id="cd21378">
    <property type="entry name" value="eIF3E"/>
    <property type="match status" value="1"/>
</dbReference>
<keyword evidence="5" id="KW-0175">Coiled coil</keyword>
<dbReference type="Proteomes" id="UP001178507">
    <property type="component" value="Unassembled WGS sequence"/>
</dbReference>
<organism evidence="8 9">
    <name type="scientific">Effrenium voratum</name>
    <dbReference type="NCBI Taxonomy" id="2562239"/>
    <lineage>
        <taxon>Eukaryota</taxon>
        <taxon>Sar</taxon>
        <taxon>Alveolata</taxon>
        <taxon>Dinophyceae</taxon>
        <taxon>Suessiales</taxon>
        <taxon>Symbiodiniaceae</taxon>
        <taxon>Effrenium</taxon>
    </lineage>
</organism>
<evidence type="ECO:0000256" key="5">
    <source>
        <dbReference type="SAM" id="Coils"/>
    </source>
</evidence>
<dbReference type="PANTHER" id="PTHR10317">
    <property type="entry name" value="EUKARYOTIC TRANSLATION INITIATION FACTOR 3 SUBUNIT E"/>
    <property type="match status" value="1"/>
</dbReference>
<keyword evidence="1 4" id="KW-0963">Cytoplasm</keyword>
<dbReference type="SUPFAM" id="SSF46785">
    <property type="entry name" value="Winged helix' DNA-binding domain"/>
    <property type="match status" value="1"/>
</dbReference>
<comment type="subcellular location">
    <subcellularLocation>
        <location evidence="4">Cytoplasm</location>
    </subcellularLocation>
</comment>
<dbReference type="PROSITE" id="PS50250">
    <property type="entry name" value="PCI"/>
    <property type="match status" value="1"/>
</dbReference>
<reference evidence="8" key="1">
    <citation type="submission" date="2023-08" db="EMBL/GenBank/DDBJ databases">
        <authorList>
            <person name="Chen Y."/>
            <person name="Shah S."/>
            <person name="Dougan E. K."/>
            <person name="Thang M."/>
            <person name="Chan C."/>
        </authorList>
    </citation>
    <scope>NUCLEOTIDE SEQUENCE</scope>
</reference>
<dbReference type="InterPro" id="IPR036390">
    <property type="entry name" value="WH_DNA-bd_sf"/>
</dbReference>
<evidence type="ECO:0000256" key="3">
    <source>
        <dbReference type="ARBA" id="ARBA00022917"/>
    </source>
</evidence>
<sequence length="642" mass="73476">MAEGNEAAPIAEGSKAALTPEQAEELVKYDLSLRMVPFLDRHLIFPIFNFLQETALYNQVALQKAQLTLLAETNMIDWALETYTLIGEQQPEELQKRRDVVLQQLEDSREKVLPLLQILEEEEKVQRVAACKSIDELCQTFDLDSTVIDGLVHYAKLQYDCGNYTLSGELLKHYRSMISQDTERPVMTSKQVSCTWGSLASFILNREFEEATDGAERAADVIFKINDFLDTTKMSKKEVLLQRTWLLHWSLFPIFTAEKVEVKLLDFFLNEKSLSCISLSCPHLFRYVASCLILQKRLKHLMKDTVWIIQHESTAYSDPVTRFLMALYVDMDFDEAQHELQQCEKVCKVDYFLDRHWTEFQENARLLIFETYCRIHQCINIGMIASKLNMGAEEAEVWIVKLIQNAKLDARIDSEKSRVVMSKAPPSVYQQDVLALRRPCVAKAMVHFAMQKARLASGKTMWILFMAMNGDPGDMQPLFDFHPATLVFAAAYMVFTSFAILSVLTGVVADKMATAAEEHAQETQALEEKAKDAHVKKFLSKTFNSCTDNGNGMTWKQYQAMLAQESLLEDICEEVGMDKNELDDAWDAFPKEIKKTVHGHPLEVVTEDDFVEGLMSAHATVQNLSMTRVFEKLRQIEKRLDK</sequence>
<feature type="coiled-coil region" evidence="5">
    <location>
        <begin position="509"/>
        <end position="536"/>
    </location>
</feature>
<accession>A0AA36I880</accession>
<evidence type="ECO:0000256" key="4">
    <source>
        <dbReference type="HAMAP-Rule" id="MF_03004"/>
    </source>
</evidence>
<protein>
    <recommendedName>
        <fullName evidence="4">Eukaryotic translation initiation factor 3 subunit E</fullName>
        <shortName evidence="4">eIF3e</shortName>
    </recommendedName>
    <alternativeName>
        <fullName evidence="4">Eukaryotic translation initiation factor 3 subunit 6</fullName>
    </alternativeName>
</protein>
<feature type="transmembrane region" description="Helical" evidence="6">
    <location>
        <begin position="486"/>
        <end position="509"/>
    </location>
</feature>
<dbReference type="GO" id="GO:0016282">
    <property type="term" value="C:eukaryotic 43S preinitiation complex"/>
    <property type="evidence" value="ECO:0007669"/>
    <property type="project" value="UniProtKB-UniRule"/>
</dbReference>
<keyword evidence="6" id="KW-0472">Membrane</keyword>
<comment type="caution">
    <text evidence="8">The sequence shown here is derived from an EMBL/GenBank/DDBJ whole genome shotgun (WGS) entry which is preliminary data.</text>
</comment>
<proteinExistence type="inferred from homology"/>
<evidence type="ECO:0000313" key="8">
    <source>
        <dbReference type="EMBL" id="CAJ1382522.1"/>
    </source>
</evidence>